<dbReference type="RefSeq" id="WP_172890587.1">
    <property type="nucleotide sequence ID" value="NZ_BOMJ01000046.1"/>
</dbReference>
<protein>
    <recommendedName>
        <fullName evidence="4">DUF2613 domain-containing protein</fullName>
    </recommendedName>
</protein>
<evidence type="ECO:0000313" key="2">
    <source>
        <dbReference type="EMBL" id="SDT52056.1"/>
    </source>
</evidence>
<evidence type="ECO:0008006" key="4">
    <source>
        <dbReference type="Google" id="ProtNLM"/>
    </source>
</evidence>
<keyword evidence="1" id="KW-0732">Signal</keyword>
<dbReference type="AlphaFoldDB" id="A0A1H2B2N6"/>
<feature type="signal peptide" evidence="1">
    <location>
        <begin position="1"/>
        <end position="27"/>
    </location>
</feature>
<sequence>MVPFRFMLLSAVIAAVLAAIGVTAVMAALNPSATEIAQNIADNDPLTPPDFYGQR</sequence>
<accession>A0A1H2B2N6</accession>
<reference evidence="2 3" key="1">
    <citation type="submission" date="2016-10" db="EMBL/GenBank/DDBJ databases">
        <authorList>
            <person name="de Groot N.N."/>
        </authorList>
    </citation>
    <scope>NUCLEOTIDE SEQUENCE [LARGE SCALE GENOMIC DNA]</scope>
    <source>
        <strain evidence="2 3">DSM 43941</strain>
    </source>
</reference>
<keyword evidence="3" id="KW-1185">Reference proteome</keyword>
<gene>
    <name evidence="2" type="ORF">SAMN04489716_4265</name>
</gene>
<organism evidence="2 3">
    <name type="scientific">Actinoplanes derwentensis</name>
    <dbReference type="NCBI Taxonomy" id="113562"/>
    <lineage>
        <taxon>Bacteria</taxon>
        <taxon>Bacillati</taxon>
        <taxon>Actinomycetota</taxon>
        <taxon>Actinomycetes</taxon>
        <taxon>Micromonosporales</taxon>
        <taxon>Micromonosporaceae</taxon>
        <taxon>Actinoplanes</taxon>
    </lineage>
</organism>
<feature type="chain" id="PRO_5009269442" description="DUF2613 domain-containing protein" evidence="1">
    <location>
        <begin position="28"/>
        <end position="55"/>
    </location>
</feature>
<dbReference type="Proteomes" id="UP000198688">
    <property type="component" value="Chromosome I"/>
</dbReference>
<dbReference type="STRING" id="113562.SAMN04489716_4265"/>
<evidence type="ECO:0000256" key="1">
    <source>
        <dbReference type="SAM" id="SignalP"/>
    </source>
</evidence>
<proteinExistence type="predicted"/>
<evidence type="ECO:0000313" key="3">
    <source>
        <dbReference type="Proteomes" id="UP000198688"/>
    </source>
</evidence>
<name>A0A1H2B2N6_9ACTN</name>
<dbReference type="EMBL" id="LT629758">
    <property type="protein sequence ID" value="SDT52056.1"/>
    <property type="molecule type" value="Genomic_DNA"/>
</dbReference>